<dbReference type="Gene3D" id="1.10.287.130">
    <property type="match status" value="1"/>
</dbReference>
<dbReference type="Pfam" id="PF00512">
    <property type="entry name" value="HisKA"/>
    <property type="match status" value="1"/>
</dbReference>
<dbReference type="PRINTS" id="PR00344">
    <property type="entry name" value="BCTRLSENSOR"/>
</dbReference>
<dbReference type="SMART" id="SM00065">
    <property type="entry name" value="GAF"/>
    <property type="match status" value="4"/>
</dbReference>
<dbReference type="CDD" id="cd00082">
    <property type="entry name" value="HisKA"/>
    <property type="match status" value="1"/>
</dbReference>
<gene>
    <name evidence="11" type="ORF">ABC969_07225</name>
</gene>
<dbReference type="PROSITE" id="PS50112">
    <property type="entry name" value="PAS"/>
    <property type="match status" value="1"/>
</dbReference>
<dbReference type="Gene3D" id="3.30.565.10">
    <property type="entry name" value="Histidine kinase-like ATPase, C-terminal domain"/>
    <property type="match status" value="1"/>
</dbReference>
<dbReference type="InterPro" id="IPR003594">
    <property type="entry name" value="HATPase_dom"/>
</dbReference>
<feature type="modified residue" description="4-aspartylphosphate" evidence="6">
    <location>
        <position position="1243"/>
    </location>
</feature>
<dbReference type="Proteomes" id="UP001404104">
    <property type="component" value="Unassembled WGS sequence"/>
</dbReference>
<dbReference type="Pfam" id="PF01590">
    <property type="entry name" value="GAF"/>
    <property type="match status" value="4"/>
</dbReference>
<dbReference type="InterPro" id="IPR003018">
    <property type="entry name" value="GAF"/>
</dbReference>
<dbReference type="InterPro" id="IPR003661">
    <property type="entry name" value="HisK_dim/P_dom"/>
</dbReference>
<dbReference type="SUPFAM" id="SSF47384">
    <property type="entry name" value="Homodimeric domain of signal transducing histidine kinase"/>
    <property type="match status" value="1"/>
</dbReference>
<feature type="domain" description="PAC" evidence="10">
    <location>
        <begin position="253"/>
        <end position="307"/>
    </location>
</feature>
<dbReference type="PANTHER" id="PTHR43065:SF42">
    <property type="entry name" value="TWO-COMPONENT SENSOR PPRA"/>
    <property type="match status" value="1"/>
</dbReference>
<dbReference type="PROSITE" id="PS50113">
    <property type="entry name" value="PAC"/>
    <property type="match status" value="1"/>
</dbReference>
<evidence type="ECO:0000256" key="6">
    <source>
        <dbReference type="PROSITE-ProRule" id="PRU00169"/>
    </source>
</evidence>
<evidence type="ECO:0000259" key="7">
    <source>
        <dbReference type="PROSITE" id="PS50109"/>
    </source>
</evidence>
<dbReference type="Pfam" id="PF08448">
    <property type="entry name" value="PAS_4"/>
    <property type="match status" value="1"/>
</dbReference>
<dbReference type="EC" id="2.7.13.3" evidence="2"/>
<dbReference type="SMART" id="SM00091">
    <property type="entry name" value="PAS"/>
    <property type="match status" value="2"/>
</dbReference>
<dbReference type="InterPro" id="IPR013656">
    <property type="entry name" value="PAS_4"/>
</dbReference>
<dbReference type="SUPFAM" id="SSF52172">
    <property type="entry name" value="CheY-like"/>
    <property type="match status" value="1"/>
</dbReference>
<evidence type="ECO:0000313" key="11">
    <source>
        <dbReference type="EMBL" id="MEN2786211.1"/>
    </source>
</evidence>
<dbReference type="InterPro" id="IPR000700">
    <property type="entry name" value="PAS-assoc_C"/>
</dbReference>
<dbReference type="InterPro" id="IPR000014">
    <property type="entry name" value="PAS"/>
</dbReference>
<reference evidence="11 12" key="1">
    <citation type="submission" date="2024-05" db="EMBL/GenBank/DDBJ databases">
        <authorList>
            <person name="Liu Q."/>
            <person name="Xin Y.-H."/>
        </authorList>
    </citation>
    <scope>NUCLEOTIDE SEQUENCE [LARGE SCALE GENOMIC DNA]</scope>
    <source>
        <strain evidence="11 12">CGMCC 1.15349</strain>
    </source>
</reference>
<sequence length="1312" mass="144078">MARLESIDDVIFPDFVSADAAKLWLSKHFGHETEPARILAISAEAVGRFLGAARVGYGEVEPGAGSISIRLDWTRRHGVTLGGHLPLDSDAEIVREYRRGRTVVVPDVGDAAPARQAALSAGAQIRSFVDVPLIDDGELVALLMISDDKPRRWSPENVTFIAQTAARIWSALRHLRLTARLRESEEQFRTLAENMPGLCWVGNHDGTAHWANLRWHAMFDGTGAERGDLSGVCHPADLSLVRETWAAMRERGEMAELRLRMRGMDGAYRPFLGKVSPVRDSAGAVVRWCGTLLDLSEAESHDRRSSVLRTFHDRTRDLTDPHQILTALAQILKDQLDISHILYGEADDGESDRPTLFHAAGGRASELVRNPLLDRAFAQMATAKRQRTVVIDDNARLNRALDDPVRLSAEQLGVRAAISVPIVKNAKLAGGLSALNATPRRWLRHEIELCEDLAERTWATLARARTERALQERERNQAFLIDWSDAVRSEASPDAIMNVTLERLGRHLGVTRATYSESDDSGRLFSILGEWRDGVRSIAGTNFALDDIGATVEREWVAGEIVRYDDITTDPRIEPSARPAYCAAEILAFVSVPLSDDGMVRSAMSVQLDRPRRWRDSEIQVIRDVAERTWVALARARAQAALQVRERDQAFLIAWTDSIRSETDARTILSETLAQLGSHLGVSRANYAELTPDGTALCVLQEWTQGVVRVIGRAFPLTALGARVIADHLTGQPFKVNDVFADDRFDESNRPLYESVGVTAALTVPMLRGGALVAVLSLQQAQPRSWTDAETELVRDVADRTLAVLERALSEERLAENEAQLAAFMINAPLAMHLKDAEGRYIRVNPEVARAIGRPLDELLGKHPDELFPPDIAQIVNELERRALAGQVASVEADLDPSFERRYGSILSIVFPIPGNGGITRTAGFTIDQTERKRAEAQLAQSRDALYQAEKLSALGSLLAGVSHELNNPLSIVVAQAVMMERQAAGSELAERAQKIRRAADRCARIVQTFLGMARQKRPEHAPIDLNAVTSAAHELADYGLRTDGIVTVRDLAASLPPILADSDQLHQIIINLIVNAQQAMVHANAADRTLTLTTARGPEPGTVILDVRDTGPGIPAHVRRRIFEPFFTTKAHGHGTGVGLSFSQGLAEAHGGRLEVRHAERGAWFRLTLPINAHAALQVAPEQQQTIAARKRHALVIDDEAEIAESLADFLSIEGFECVVAVGGAAARSLLEREVYDLVISDLRMPGLDGPALFAWIAETRPDLVDTVAFATGDTLGVSAGRFFSEAQRPVLEKPFTPEAVRRLLERMDLA</sequence>
<dbReference type="SMART" id="SM00388">
    <property type="entry name" value="HisKA"/>
    <property type="match status" value="1"/>
</dbReference>
<comment type="caution">
    <text evidence="11">The sequence shown here is derived from an EMBL/GenBank/DDBJ whole genome shotgun (WGS) entry which is preliminary data.</text>
</comment>
<evidence type="ECO:0000256" key="2">
    <source>
        <dbReference type="ARBA" id="ARBA00012438"/>
    </source>
</evidence>
<feature type="domain" description="PAS" evidence="9">
    <location>
        <begin position="817"/>
        <end position="887"/>
    </location>
</feature>
<evidence type="ECO:0000256" key="1">
    <source>
        <dbReference type="ARBA" id="ARBA00000085"/>
    </source>
</evidence>
<dbReference type="SUPFAM" id="SSF55874">
    <property type="entry name" value="ATPase domain of HSP90 chaperone/DNA topoisomerase II/histidine kinase"/>
    <property type="match status" value="1"/>
</dbReference>
<comment type="catalytic activity">
    <reaction evidence="1">
        <text>ATP + protein L-histidine = ADP + protein N-phospho-L-histidine.</text>
        <dbReference type="EC" id="2.7.13.3"/>
    </reaction>
</comment>
<evidence type="ECO:0000259" key="10">
    <source>
        <dbReference type="PROSITE" id="PS50113"/>
    </source>
</evidence>
<dbReference type="EMBL" id="JBDIMF010000002">
    <property type="protein sequence ID" value="MEN2786211.1"/>
    <property type="molecule type" value="Genomic_DNA"/>
</dbReference>
<dbReference type="SMART" id="SM00448">
    <property type="entry name" value="REC"/>
    <property type="match status" value="1"/>
</dbReference>
<dbReference type="InterPro" id="IPR001789">
    <property type="entry name" value="Sig_transdc_resp-reg_receiver"/>
</dbReference>
<dbReference type="InterPro" id="IPR011006">
    <property type="entry name" value="CheY-like_superfamily"/>
</dbReference>
<evidence type="ECO:0000256" key="3">
    <source>
        <dbReference type="ARBA" id="ARBA00022553"/>
    </source>
</evidence>
<feature type="domain" description="Histidine kinase" evidence="7">
    <location>
        <begin position="961"/>
        <end position="1174"/>
    </location>
</feature>
<dbReference type="SMART" id="SM00387">
    <property type="entry name" value="HATPase_c"/>
    <property type="match status" value="1"/>
</dbReference>
<dbReference type="Pfam" id="PF02518">
    <property type="entry name" value="HATPase_c"/>
    <property type="match status" value="1"/>
</dbReference>
<feature type="domain" description="Response regulatory" evidence="8">
    <location>
        <begin position="1194"/>
        <end position="1310"/>
    </location>
</feature>
<dbReference type="InterPro" id="IPR036097">
    <property type="entry name" value="HisK_dim/P_sf"/>
</dbReference>
<dbReference type="InterPro" id="IPR005467">
    <property type="entry name" value="His_kinase_dom"/>
</dbReference>
<keyword evidence="3 6" id="KW-0597">Phosphoprotein</keyword>
<dbReference type="SUPFAM" id="SSF55781">
    <property type="entry name" value="GAF domain-like"/>
    <property type="match status" value="4"/>
</dbReference>
<dbReference type="Pfam" id="PF00072">
    <property type="entry name" value="Response_reg"/>
    <property type="match status" value="1"/>
</dbReference>
<dbReference type="InterPro" id="IPR029016">
    <property type="entry name" value="GAF-like_dom_sf"/>
</dbReference>
<organism evidence="11 12">
    <name type="scientific">Sphingomonas qilianensis</name>
    <dbReference type="NCBI Taxonomy" id="1736690"/>
    <lineage>
        <taxon>Bacteria</taxon>
        <taxon>Pseudomonadati</taxon>
        <taxon>Pseudomonadota</taxon>
        <taxon>Alphaproteobacteria</taxon>
        <taxon>Sphingomonadales</taxon>
        <taxon>Sphingomonadaceae</taxon>
        <taxon>Sphingomonas</taxon>
    </lineage>
</organism>
<dbReference type="InterPro" id="IPR004358">
    <property type="entry name" value="Sig_transdc_His_kin-like_C"/>
</dbReference>
<dbReference type="Pfam" id="PF08447">
    <property type="entry name" value="PAS_3"/>
    <property type="match status" value="1"/>
</dbReference>
<dbReference type="CDD" id="cd00130">
    <property type="entry name" value="PAS"/>
    <property type="match status" value="2"/>
</dbReference>
<protein>
    <recommendedName>
        <fullName evidence="2">histidine kinase</fullName>
        <ecNumber evidence="2">2.7.13.3</ecNumber>
    </recommendedName>
</protein>
<keyword evidence="5" id="KW-0418">Kinase</keyword>
<dbReference type="SUPFAM" id="SSF55785">
    <property type="entry name" value="PYP-like sensor domain (PAS domain)"/>
    <property type="match status" value="2"/>
</dbReference>
<dbReference type="CDD" id="cd00156">
    <property type="entry name" value="REC"/>
    <property type="match status" value="1"/>
</dbReference>
<evidence type="ECO:0000256" key="4">
    <source>
        <dbReference type="ARBA" id="ARBA00022679"/>
    </source>
</evidence>
<accession>A0ABU9XQW7</accession>
<evidence type="ECO:0000259" key="9">
    <source>
        <dbReference type="PROSITE" id="PS50112"/>
    </source>
</evidence>
<dbReference type="Gene3D" id="3.30.450.40">
    <property type="match status" value="4"/>
</dbReference>
<dbReference type="RefSeq" id="WP_345864012.1">
    <property type="nucleotide sequence ID" value="NZ_JBDIMF010000002.1"/>
</dbReference>
<dbReference type="Gene3D" id="3.30.450.20">
    <property type="entry name" value="PAS domain"/>
    <property type="match status" value="2"/>
</dbReference>
<dbReference type="PROSITE" id="PS50110">
    <property type="entry name" value="RESPONSE_REGULATORY"/>
    <property type="match status" value="1"/>
</dbReference>
<dbReference type="SMART" id="SM00086">
    <property type="entry name" value="PAC"/>
    <property type="match status" value="1"/>
</dbReference>
<keyword evidence="4" id="KW-0808">Transferase</keyword>
<dbReference type="PANTHER" id="PTHR43065">
    <property type="entry name" value="SENSOR HISTIDINE KINASE"/>
    <property type="match status" value="1"/>
</dbReference>
<dbReference type="InterPro" id="IPR036890">
    <property type="entry name" value="HATPase_C_sf"/>
</dbReference>
<evidence type="ECO:0000259" key="8">
    <source>
        <dbReference type="PROSITE" id="PS50110"/>
    </source>
</evidence>
<dbReference type="Gene3D" id="3.40.50.2300">
    <property type="match status" value="1"/>
</dbReference>
<dbReference type="InterPro" id="IPR013655">
    <property type="entry name" value="PAS_fold_3"/>
</dbReference>
<name>A0ABU9XQW7_9SPHN</name>
<dbReference type="NCBIfam" id="TIGR00229">
    <property type="entry name" value="sensory_box"/>
    <property type="match status" value="1"/>
</dbReference>
<dbReference type="PROSITE" id="PS50109">
    <property type="entry name" value="HIS_KIN"/>
    <property type="match status" value="1"/>
</dbReference>
<evidence type="ECO:0000256" key="5">
    <source>
        <dbReference type="ARBA" id="ARBA00022777"/>
    </source>
</evidence>
<evidence type="ECO:0000313" key="12">
    <source>
        <dbReference type="Proteomes" id="UP001404104"/>
    </source>
</evidence>
<proteinExistence type="predicted"/>
<keyword evidence="12" id="KW-1185">Reference proteome</keyword>
<dbReference type="InterPro" id="IPR001610">
    <property type="entry name" value="PAC"/>
</dbReference>
<dbReference type="InterPro" id="IPR035965">
    <property type="entry name" value="PAS-like_dom_sf"/>
</dbReference>